<reference evidence="3" key="1">
    <citation type="journal article" date="2019" name="Int. J. Syst. Evol. Microbiol.">
        <title>The Global Catalogue of Microorganisms (GCM) 10K type strain sequencing project: providing services to taxonomists for standard genome sequencing and annotation.</title>
        <authorList>
            <consortium name="The Broad Institute Genomics Platform"/>
            <consortium name="The Broad Institute Genome Sequencing Center for Infectious Disease"/>
            <person name="Wu L."/>
            <person name="Ma J."/>
        </authorList>
    </citation>
    <scope>NUCLEOTIDE SEQUENCE [LARGE SCALE GENOMIC DNA]</scope>
    <source>
        <strain evidence="3">CCUG 50873</strain>
    </source>
</reference>
<feature type="region of interest" description="Disordered" evidence="1">
    <location>
        <begin position="52"/>
        <end position="73"/>
    </location>
</feature>
<evidence type="ECO:0000313" key="3">
    <source>
        <dbReference type="Proteomes" id="UP001597068"/>
    </source>
</evidence>
<dbReference type="Proteomes" id="UP001597068">
    <property type="component" value="Unassembled WGS sequence"/>
</dbReference>
<dbReference type="RefSeq" id="WP_343997121.1">
    <property type="nucleotide sequence ID" value="NZ_BAAAMO010000011.1"/>
</dbReference>
<gene>
    <name evidence="2" type="ORF">ACFQ04_20485</name>
</gene>
<accession>A0ABW3GE07</accession>
<proteinExistence type="predicted"/>
<name>A0ABW3GE07_9NOCA</name>
<protein>
    <submittedName>
        <fullName evidence="2">Uncharacterized protein</fullName>
    </submittedName>
</protein>
<dbReference type="EMBL" id="JBHTIL010000009">
    <property type="protein sequence ID" value="MFD0928118.1"/>
    <property type="molecule type" value="Genomic_DNA"/>
</dbReference>
<sequence length="98" mass="10996">MQLHRVMHPRWQFHDASTALLAEIATTVSSQRFLTALGLFQKVENVPEMFHPAVYGPQRDPDDTEDTRSSEEVEQVAAKRARAREVAADFLAEMTAAA</sequence>
<keyword evidence="3" id="KW-1185">Reference proteome</keyword>
<evidence type="ECO:0000313" key="2">
    <source>
        <dbReference type="EMBL" id="MFD0928118.1"/>
    </source>
</evidence>
<evidence type="ECO:0000256" key="1">
    <source>
        <dbReference type="SAM" id="MobiDB-lite"/>
    </source>
</evidence>
<organism evidence="2 3">
    <name type="scientific">Williamsia deligens</name>
    <dbReference type="NCBI Taxonomy" id="321325"/>
    <lineage>
        <taxon>Bacteria</taxon>
        <taxon>Bacillati</taxon>
        <taxon>Actinomycetota</taxon>
        <taxon>Actinomycetes</taxon>
        <taxon>Mycobacteriales</taxon>
        <taxon>Nocardiaceae</taxon>
        <taxon>Williamsia</taxon>
    </lineage>
</organism>
<comment type="caution">
    <text evidence="2">The sequence shown here is derived from an EMBL/GenBank/DDBJ whole genome shotgun (WGS) entry which is preliminary data.</text>
</comment>